<dbReference type="AlphaFoldDB" id="A0A934KZY4"/>
<keyword evidence="2" id="KW-1185">Reference proteome</keyword>
<name>A0A934KZY4_9FLAO</name>
<dbReference type="InterPro" id="IPR005560">
    <property type="entry name" value="Csp_YhjQ"/>
</dbReference>
<comment type="caution">
    <text evidence="1">The sequence shown here is derived from an EMBL/GenBank/DDBJ whole genome shotgun (WGS) entry which is preliminary data.</text>
</comment>
<dbReference type="Gene3D" id="1.20.1270.360">
    <property type="match status" value="1"/>
</dbReference>
<dbReference type="InterPro" id="IPR044543">
    <property type="entry name" value="YHJQ-like"/>
</dbReference>
<dbReference type="PANTHER" id="PTHR37310:SF1">
    <property type="entry name" value="CYTOPLASMIC PROTEIN"/>
    <property type="match status" value="1"/>
</dbReference>
<dbReference type="Pfam" id="PF03860">
    <property type="entry name" value="Csp"/>
    <property type="match status" value="1"/>
</dbReference>
<accession>A0A934KZY4</accession>
<sequence length="110" mass="12455">MNSYKNLKLIQALNNCVAHCNHCADACLDFDDIKMRVSCIRTDRVCAEVCSATAKVLATSYKDVKDLVKYCHKICIACAEECEGHDHKHCQECADARRKCAEACEEYLKY</sequence>
<gene>
    <name evidence="1" type="ORF">JEM65_19315</name>
</gene>
<proteinExistence type="predicted"/>
<dbReference type="CDD" id="cd08026">
    <property type="entry name" value="DUF326"/>
    <property type="match status" value="1"/>
</dbReference>
<protein>
    <submittedName>
        <fullName evidence="1">Four-helix bundle copper-binding protein</fullName>
    </submittedName>
</protein>
<reference evidence="1 2" key="1">
    <citation type="submission" date="2020-09" db="EMBL/GenBank/DDBJ databases">
        <title>Draft genome of Gelidibacter salicanalis PAMC21136.</title>
        <authorList>
            <person name="Park H."/>
        </authorList>
    </citation>
    <scope>NUCLEOTIDE SEQUENCE [LARGE SCALE GENOMIC DNA]</scope>
    <source>
        <strain evidence="1 2">PAMC21136</strain>
    </source>
</reference>
<evidence type="ECO:0000313" key="1">
    <source>
        <dbReference type="EMBL" id="MBJ7882790.1"/>
    </source>
</evidence>
<organism evidence="1 2">
    <name type="scientific">Gelidibacter salicanalis</name>
    <dbReference type="NCBI Taxonomy" id="291193"/>
    <lineage>
        <taxon>Bacteria</taxon>
        <taxon>Pseudomonadati</taxon>
        <taxon>Bacteroidota</taxon>
        <taxon>Flavobacteriia</taxon>
        <taxon>Flavobacteriales</taxon>
        <taxon>Flavobacteriaceae</taxon>
        <taxon>Gelidibacter</taxon>
    </lineage>
</organism>
<dbReference type="PANTHER" id="PTHR37310">
    <property type="entry name" value="CYTOPLASMIC PROTEIN-RELATED"/>
    <property type="match status" value="1"/>
</dbReference>
<dbReference type="Proteomes" id="UP000662373">
    <property type="component" value="Unassembled WGS sequence"/>
</dbReference>
<dbReference type="EMBL" id="JAEHJZ010000054">
    <property type="protein sequence ID" value="MBJ7882790.1"/>
    <property type="molecule type" value="Genomic_DNA"/>
</dbReference>
<evidence type="ECO:0000313" key="2">
    <source>
        <dbReference type="Proteomes" id="UP000662373"/>
    </source>
</evidence>